<sequence length="173" mass="19235">MRFGRVFQEVSRMRALFLFLSIFAATLWISLSGSAGPAMAQEPQRNLPVEDLVIQSGDKEHRFEAEVAATDKQRSMGLMFRKEMPEKRGMLFLFEGEGDRYFWMKNTPLPLDIIFIDARGGIVSIADNTTPFSEDVIPSIGPAKFVFEINAGLAEKLGISAGDRVISPSMGLE</sequence>
<organism evidence="1 2">
    <name type="scientific">Roseibium aggregatum (strain ATCC 25650 / DSM 13394 / JCM 20685 / NBRC 16684 / NCIMB 2208 / IAM 12614 / B1)</name>
    <name type="common">Stappia aggregata</name>
    <dbReference type="NCBI Taxonomy" id="384765"/>
    <lineage>
        <taxon>Bacteria</taxon>
        <taxon>Pseudomonadati</taxon>
        <taxon>Pseudomonadota</taxon>
        <taxon>Alphaproteobacteria</taxon>
        <taxon>Hyphomicrobiales</taxon>
        <taxon>Stappiaceae</taxon>
        <taxon>Roseibium</taxon>
    </lineage>
</organism>
<evidence type="ECO:0000313" key="1">
    <source>
        <dbReference type="EMBL" id="EAV44909.1"/>
    </source>
</evidence>
<gene>
    <name evidence="1" type="ORF">SIAM614_12878</name>
</gene>
<evidence type="ECO:0008006" key="3">
    <source>
        <dbReference type="Google" id="ProtNLM"/>
    </source>
</evidence>
<dbReference type="Gene3D" id="2.60.120.1140">
    <property type="entry name" value="Protein of unknown function DUF192"/>
    <property type="match status" value="1"/>
</dbReference>
<proteinExistence type="predicted"/>
<dbReference type="EMBL" id="AAUW01000004">
    <property type="protein sequence ID" value="EAV44909.1"/>
    <property type="molecule type" value="Genomic_DNA"/>
</dbReference>
<dbReference type="PANTHER" id="PTHR37953:SF1">
    <property type="entry name" value="UPF0127 PROTEIN MJ1496"/>
    <property type="match status" value="1"/>
</dbReference>
<reference evidence="1 2" key="1">
    <citation type="submission" date="2006-05" db="EMBL/GenBank/DDBJ databases">
        <authorList>
            <person name="King G."/>
            <person name="Ferriera S."/>
            <person name="Johnson J."/>
            <person name="Kravitz S."/>
            <person name="Beeson K."/>
            <person name="Sutton G."/>
            <person name="Rogers Y.-H."/>
            <person name="Friedman R."/>
            <person name="Frazier M."/>
            <person name="Venter J.C."/>
        </authorList>
    </citation>
    <scope>NUCLEOTIDE SEQUENCE [LARGE SCALE GENOMIC DNA]</scope>
    <source>
        <strain evidence="2">ATCC 25650 / DSM 13394 / JCM 20685 / NBRC 16684 / NCIMB 2208 / IAM 12614 / B1</strain>
    </source>
</reference>
<dbReference type="InterPro" id="IPR003795">
    <property type="entry name" value="DUF192"/>
</dbReference>
<dbReference type="eggNOG" id="COG1430">
    <property type="taxonomic scope" value="Bacteria"/>
</dbReference>
<name>A0NQ51_ROSAI</name>
<evidence type="ECO:0000313" key="2">
    <source>
        <dbReference type="Proteomes" id="UP000004848"/>
    </source>
</evidence>
<dbReference type="Pfam" id="PF02643">
    <property type="entry name" value="DUF192"/>
    <property type="match status" value="1"/>
</dbReference>
<dbReference type="AlphaFoldDB" id="A0NQ51"/>
<dbReference type="Proteomes" id="UP000004848">
    <property type="component" value="Unassembled WGS sequence"/>
</dbReference>
<comment type="caution">
    <text evidence="1">The sequence shown here is derived from an EMBL/GenBank/DDBJ whole genome shotgun (WGS) entry which is preliminary data.</text>
</comment>
<dbReference type="PANTHER" id="PTHR37953">
    <property type="entry name" value="UPF0127 PROTEIN MJ1496"/>
    <property type="match status" value="1"/>
</dbReference>
<accession>A0NQ51</accession>
<protein>
    <recommendedName>
        <fullName evidence="3">DUF192 domain-containing protein</fullName>
    </recommendedName>
</protein>
<dbReference type="InterPro" id="IPR038695">
    <property type="entry name" value="Saro_0823-like_sf"/>
</dbReference>